<dbReference type="InterPro" id="IPR050223">
    <property type="entry name" value="D-isomer_2-hydroxyacid_DH"/>
</dbReference>
<keyword evidence="2 4" id="KW-0560">Oxidoreductase</keyword>
<dbReference type="InterPro" id="IPR006139">
    <property type="entry name" value="D-isomer_2_OHA_DH_cat_dom"/>
</dbReference>
<evidence type="ECO:0000313" key="7">
    <source>
        <dbReference type="EMBL" id="OZI34046.1"/>
    </source>
</evidence>
<dbReference type="AlphaFoldDB" id="A0A261S9N3"/>
<dbReference type="InterPro" id="IPR029752">
    <property type="entry name" value="D-isomer_DH_CS1"/>
</dbReference>
<feature type="domain" description="D-isomer specific 2-hydroxyacid dehydrogenase NAD-binding" evidence="6">
    <location>
        <begin position="113"/>
        <end position="286"/>
    </location>
</feature>
<dbReference type="Gene3D" id="3.40.50.720">
    <property type="entry name" value="NAD(P)-binding Rossmann-like Domain"/>
    <property type="match status" value="2"/>
</dbReference>
<evidence type="ECO:0000259" key="6">
    <source>
        <dbReference type="Pfam" id="PF02826"/>
    </source>
</evidence>
<keyword evidence="3" id="KW-0520">NAD</keyword>
<dbReference type="RefSeq" id="WP_094853052.1">
    <property type="nucleotide sequence ID" value="NZ_NEVM01000002.1"/>
</dbReference>
<reference evidence="8" key="1">
    <citation type="submission" date="2017-05" db="EMBL/GenBank/DDBJ databases">
        <title>Complete and WGS of Bordetella genogroups.</title>
        <authorList>
            <person name="Spilker T."/>
            <person name="Lipuma J."/>
        </authorList>
    </citation>
    <scope>NUCLEOTIDE SEQUENCE [LARGE SCALE GENOMIC DNA]</scope>
    <source>
        <strain evidence="8">AU16122</strain>
    </source>
</reference>
<evidence type="ECO:0000256" key="1">
    <source>
        <dbReference type="ARBA" id="ARBA00022857"/>
    </source>
</evidence>
<feature type="domain" description="D-isomer specific 2-hydroxyacid dehydrogenase catalytic" evidence="5">
    <location>
        <begin position="27"/>
        <end position="317"/>
    </location>
</feature>
<sequence>MTAKTRIIQVGSYAGSPTANDRLARAYDVVELWKYPDRKAALAEHGKGVTALVTSANYGCSADIINALPDLKAICSWGVGYETLDIKAAHARGIQVSNTPDVLTDCVADLAWGLMIAGARRIAQGDRFVRAGQWGQVHGSIPLGTRVSGKKLGIVGLGRIGEAIAKRGAGFDMDVRYHSRRQRNDVSYGYEASLVELAKWADFLVVATVGGPGTFHLVNKEVLEALGPTGTVINIARGPVIDEAALVECLASGKLGNAALDVFEHEPKVPDALKANENVVLLPHIGSATLETRKAMEDLMVENLESFLKTGKVVTPVEG</sequence>
<keyword evidence="1" id="KW-0521">NADP</keyword>
<evidence type="ECO:0000313" key="8">
    <source>
        <dbReference type="Proteomes" id="UP000216020"/>
    </source>
</evidence>
<dbReference type="SUPFAM" id="SSF51735">
    <property type="entry name" value="NAD(P)-binding Rossmann-fold domains"/>
    <property type="match status" value="1"/>
</dbReference>
<dbReference type="EMBL" id="NEVM01000002">
    <property type="protein sequence ID" value="OZI34046.1"/>
    <property type="molecule type" value="Genomic_DNA"/>
</dbReference>
<dbReference type="SUPFAM" id="SSF52283">
    <property type="entry name" value="Formate/glycerate dehydrogenase catalytic domain-like"/>
    <property type="match status" value="1"/>
</dbReference>
<dbReference type="PANTHER" id="PTHR10996:SF178">
    <property type="entry name" value="2-HYDROXYACID DEHYDROGENASE YGL185C-RELATED"/>
    <property type="match status" value="1"/>
</dbReference>
<dbReference type="PROSITE" id="PS00065">
    <property type="entry name" value="D_2_HYDROXYACID_DH_1"/>
    <property type="match status" value="1"/>
</dbReference>
<dbReference type="InterPro" id="IPR006140">
    <property type="entry name" value="D-isomer_DH_NAD-bd"/>
</dbReference>
<evidence type="ECO:0000256" key="2">
    <source>
        <dbReference type="ARBA" id="ARBA00023002"/>
    </source>
</evidence>
<organism evidence="7 8">
    <name type="scientific">Bordetella genomosp. 10</name>
    <dbReference type="NCBI Taxonomy" id="1416804"/>
    <lineage>
        <taxon>Bacteria</taxon>
        <taxon>Pseudomonadati</taxon>
        <taxon>Pseudomonadota</taxon>
        <taxon>Betaproteobacteria</taxon>
        <taxon>Burkholderiales</taxon>
        <taxon>Alcaligenaceae</taxon>
        <taxon>Bordetella</taxon>
    </lineage>
</organism>
<comment type="similarity">
    <text evidence="4">Belongs to the D-isomer specific 2-hydroxyacid dehydrogenase family.</text>
</comment>
<dbReference type="GO" id="GO:0005829">
    <property type="term" value="C:cytosol"/>
    <property type="evidence" value="ECO:0007669"/>
    <property type="project" value="TreeGrafter"/>
</dbReference>
<dbReference type="Proteomes" id="UP000216020">
    <property type="component" value="Unassembled WGS sequence"/>
</dbReference>
<dbReference type="CDD" id="cd12156">
    <property type="entry name" value="HPPR"/>
    <property type="match status" value="1"/>
</dbReference>
<dbReference type="OrthoDB" id="9805416at2"/>
<dbReference type="GO" id="GO:0016618">
    <property type="term" value="F:hydroxypyruvate reductase [NAD(P)H] activity"/>
    <property type="evidence" value="ECO:0007669"/>
    <property type="project" value="TreeGrafter"/>
</dbReference>
<evidence type="ECO:0000256" key="3">
    <source>
        <dbReference type="ARBA" id="ARBA00023027"/>
    </source>
</evidence>
<evidence type="ECO:0000259" key="5">
    <source>
        <dbReference type="Pfam" id="PF00389"/>
    </source>
</evidence>
<dbReference type="Pfam" id="PF00389">
    <property type="entry name" value="2-Hacid_dh"/>
    <property type="match status" value="1"/>
</dbReference>
<dbReference type="FunFam" id="3.40.50.720:FF:000213">
    <property type="entry name" value="Putative 2-hydroxyacid dehydrogenase"/>
    <property type="match status" value="1"/>
</dbReference>
<dbReference type="GO" id="GO:0051287">
    <property type="term" value="F:NAD binding"/>
    <property type="evidence" value="ECO:0007669"/>
    <property type="project" value="InterPro"/>
</dbReference>
<gene>
    <name evidence="7" type="ORF">CAL29_10830</name>
</gene>
<dbReference type="GO" id="GO:0030267">
    <property type="term" value="F:glyoxylate reductase (NADPH) activity"/>
    <property type="evidence" value="ECO:0007669"/>
    <property type="project" value="TreeGrafter"/>
</dbReference>
<protein>
    <submittedName>
        <fullName evidence="7">Hydroxyacid dehydrogenase</fullName>
    </submittedName>
</protein>
<proteinExistence type="inferred from homology"/>
<dbReference type="PANTHER" id="PTHR10996">
    <property type="entry name" value="2-HYDROXYACID DEHYDROGENASE-RELATED"/>
    <property type="match status" value="1"/>
</dbReference>
<accession>A0A261S9N3</accession>
<evidence type="ECO:0000256" key="4">
    <source>
        <dbReference type="RuleBase" id="RU003719"/>
    </source>
</evidence>
<name>A0A261S9N3_9BORD</name>
<dbReference type="Pfam" id="PF02826">
    <property type="entry name" value="2-Hacid_dh_C"/>
    <property type="match status" value="1"/>
</dbReference>
<keyword evidence="8" id="KW-1185">Reference proteome</keyword>
<dbReference type="InterPro" id="IPR036291">
    <property type="entry name" value="NAD(P)-bd_dom_sf"/>
</dbReference>
<comment type="caution">
    <text evidence="7">The sequence shown here is derived from an EMBL/GenBank/DDBJ whole genome shotgun (WGS) entry which is preliminary data.</text>
</comment>